<evidence type="ECO:0000256" key="4">
    <source>
        <dbReference type="PROSITE-ProRule" id="PRU00335"/>
    </source>
</evidence>
<dbReference type="PANTHER" id="PTHR30055">
    <property type="entry name" value="HTH-TYPE TRANSCRIPTIONAL REGULATOR RUTR"/>
    <property type="match status" value="1"/>
</dbReference>
<keyword evidence="1" id="KW-0805">Transcription regulation</keyword>
<dbReference type="Pfam" id="PF16859">
    <property type="entry name" value="TetR_C_11"/>
    <property type="match status" value="1"/>
</dbReference>
<accession>A0A285CKV9</accession>
<evidence type="ECO:0000256" key="2">
    <source>
        <dbReference type="ARBA" id="ARBA00023125"/>
    </source>
</evidence>
<name>A0A285CKV9_9RHOB</name>
<dbReference type="PANTHER" id="PTHR30055:SF234">
    <property type="entry name" value="HTH-TYPE TRANSCRIPTIONAL REGULATOR BETI"/>
    <property type="match status" value="1"/>
</dbReference>
<reference evidence="8" key="1">
    <citation type="submission" date="2017-08" db="EMBL/GenBank/DDBJ databases">
        <authorList>
            <person name="Varghese N."/>
            <person name="Submissions S."/>
        </authorList>
    </citation>
    <scope>NUCLEOTIDE SEQUENCE [LARGE SCALE GENOMIC DNA]</scope>
    <source>
        <strain evidence="8">JA234</strain>
    </source>
</reference>
<evidence type="ECO:0000256" key="5">
    <source>
        <dbReference type="SAM" id="MobiDB-lite"/>
    </source>
</evidence>
<feature type="region of interest" description="Disordered" evidence="5">
    <location>
        <begin position="1"/>
        <end position="21"/>
    </location>
</feature>
<dbReference type="InterPro" id="IPR050109">
    <property type="entry name" value="HTH-type_TetR-like_transc_reg"/>
</dbReference>
<protein>
    <submittedName>
        <fullName evidence="7">TetR family transcriptional regulator</fullName>
    </submittedName>
</protein>
<feature type="domain" description="HTH tetR-type" evidence="6">
    <location>
        <begin position="23"/>
        <end position="83"/>
    </location>
</feature>
<dbReference type="InterPro" id="IPR011075">
    <property type="entry name" value="TetR_C"/>
</dbReference>
<dbReference type="InterPro" id="IPR036271">
    <property type="entry name" value="Tet_transcr_reg_TetR-rel_C_sf"/>
</dbReference>
<dbReference type="SUPFAM" id="SSF46689">
    <property type="entry name" value="Homeodomain-like"/>
    <property type="match status" value="1"/>
</dbReference>
<dbReference type="SUPFAM" id="SSF48498">
    <property type="entry name" value="Tetracyclin repressor-like, C-terminal domain"/>
    <property type="match status" value="1"/>
</dbReference>
<dbReference type="GO" id="GO:0000976">
    <property type="term" value="F:transcription cis-regulatory region binding"/>
    <property type="evidence" value="ECO:0007669"/>
    <property type="project" value="TreeGrafter"/>
</dbReference>
<dbReference type="EMBL" id="OAOQ01000001">
    <property type="protein sequence ID" value="SNX67708.1"/>
    <property type="molecule type" value="Genomic_DNA"/>
</dbReference>
<dbReference type="InterPro" id="IPR001647">
    <property type="entry name" value="HTH_TetR"/>
</dbReference>
<evidence type="ECO:0000313" key="7">
    <source>
        <dbReference type="EMBL" id="SNX67708.1"/>
    </source>
</evidence>
<keyword evidence="3" id="KW-0804">Transcription</keyword>
<dbReference type="OrthoDB" id="8478851at2"/>
<dbReference type="InterPro" id="IPR009057">
    <property type="entry name" value="Homeodomain-like_sf"/>
</dbReference>
<dbReference type="Gene3D" id="1.10.357.10">
    <property type="entry name" value="Tetracycline Repressor, domain 2"/>
    <property type="match status" value="1"/>
</dbReference>
<keyword evidence="2 4" id="KW-0238">DNA-binding</keyword>
<proteinExistence type="predicted"/>
<dbReference type="Pfam" id="PF00440">
    <property type="entry name" value="TetR_N"/>
    <property type="match status" value="1"/>
</dbReference>
<dbReference type="PRINTS" id="PR00455">
    <property type="entry name" value="HTHTETR"/>
</dbReference>
<dbReference type="PROSITE" id="PS01081">
    <property type="entry name" value="HTH_TETR_1"/>
    <property type="match status" value="1"/>
</dbReference>
<dbReference type="RefSeq" id="WP_097028941.1">
    <property type="nucleotide sequence ID" value="NZ_OAOQ01000001.1"/>
</dbReference>
<gene>
    <name evidence="7" type="ORF">SAMN05878503_101346</name>
</gene>
<feature type="compositionally biased region" description="Pro residues" evidence="5">
    <location>
        <begin position="1"/>
        <end position="10"/>
    </location>
</feature>
<evidence type="ECO:0000313" key="8">
    <source>
        <dbReference type="Proteomes" id="UP000219467"/>
    </source>
</evidence>
<dbReference type="GO" id="GO:0003700">
    <property type="term" value="F:DNA-binding transcription factor activity"/>
    <property type="evidence" value="ECO:0007669"/>
    <property type="project" value="TreeGrafter"/>
</dbReference>
<dbReference type="PROSITE" id="PS50977">
    <property type="entry name" value="HTH_TETR_2"/>
    <property type="match status" value="1"/>
</dbReference>
<feature type="DNA-binding region" description="H-T-H motif" evidence="4">
    <location>
        <begin position="46"/>
        <end position="65"/>
    </location>
</feature>
<dbReference type="InterPro" id="IPR023772">
    <property type="entry name" value="DNA-bd_HTH_TetR-type_CS"/>
</dbReference>
<organism evidence="7 8">
    <name type="scientific">Cereibacter ovatus</name>
    <dbReference type="NCBI Taxonomy" id="439529"/>
    <lineage>
        <taxon>Bacteria</taxon>
        <taxon>Pseudomonadati</taxon>
        <taxon>Pseudomonadota</taxon>
        <taxon>Alphaproteobacteria</taxon>
        <taxon>Rhodobacterales</taxon>
        <taxon>Paracoccaceae</taxon>
        <taxon>Cereibacter</taxon>
    </lineage>
</organism>
<evidence type="ECO:0000259" key="6">
    <source>
        <dbReference type="PROSITE" id="PS50977"/>
    </source>
</evidence>
<keyword evidence="8" id="KW-1185">Reference proteome</keyword>
<evidence type="ECO:0000256" key="3">
    <source>
        <dbReference type="ARBA" id="ARBA00023163"/>
    </source>
</evidence>
<dbReference type="Proteomes" id="UP000219467">
    <property type="component" value="Unassembled WGS sequence"/>
</dbReference>
<dbReference type="FunFam" id="1.10.10.60:FF:000141">
    <property type="entry name" value="TetR family transcriptional regulator"/>
    <property type="match status" value="1"/>
</dbReference>
<sequence length="218" mass="23723">MSSDPIPDPTRPAGGPRFRRRAEARPDEVLDAALDLFTRQGFAGTTVEQVARHAGLSKAAVYLYFPSKQALLTGLVRRAIVPVADEALTRIAAYRGDPRPMLRQLLTLVAERLADPKALAVPVVVLREAVSVPEIAAMYREEVVQKMVTAVVRLLRQGVEGGHIRPVDPELAVQSVMGPVFFHLVLNQVFGIGRAPLADLLETHLTILFAGLEPEAGR</sequence>
<evidence type="ECO:0000256" key="1">
    <source>
        <dbReference type="ARBA" id="ARBA00023015"/>
    </source>
</evidence>
<dbReference type="AlphaFoldDB" id="A0A285CKV9"/>